<dbReference type="InterPro" id="IPR008966">
    <property type="entry name" value="Adhesion_dom_sf"/>
</dbReference>
<evidence type="ECO:0000313" key="4">
    <source>
        <dbReference type="Proteomes" id="UP000480164"/>
    </source>
</evidence>
<dbReference type="EMBL" id="WLZX01000009">
    <property type="protein sequence ID" value="MTD28730.1"/>
    <property type="molecule type" value="Genomic_DNA"/>
</dbReference>
<keyword evidence="1" id="KW-0732">Signal</keyword>
<dbReference type="PANTHER" id="PTHR33420:SF26">
    <property type="entry name" value="FIMBRIAL SUBUNIT"/>
    <property type="match status" value="1"/>
</dbReference>
<dbReference type="InterPro" id="IPR036937">
    <property type="entry name" value="Adhesion_dom_fimbrial_sf"/>
</dbReference>
<protein>
    <recommendedName>
        <fullName evidence="2">Fimbrial-type adhesion domain-containing protein</fullName>
    </recommendedName>
</protein>
<dbReference type="PROSITE" id="PS51257">
    <property type="entry name" value="PROKAR_LIPOPROTEIN"/>
    <property type="match status" value="1"/>
</dbReference>
<gene>
    <name evidence="3" type="ORF">GK011_17480</name>
</gene>
<accession>A0ABW9REW3</accession>
<evidence type="ECO:0000313" key="3">
    <source>
        <dbReference type="EMBL" id="MTD28730.1"/>
    </source>
</evidence>
<name>A0ABW9REW3_9GAMM</name>
<sequence length="344" mass="36867">MKNRKVLLSGIVVLALSCLSLNTAASSLKCIPDVRNPFPLVTFTGSNGIKLSASLPIGRTVFNQTFTINVLCSISDPLQQEDEVAFFVRQTSTQTLGNGLTLYTTINGDRGSEYSVVNTGITINNHNAARQMPPRTWQRFSLDVAVEIVKTAKTPSRPEQVTPIKPRIELFRIGAESGVKSAKFVMLDATSGLTFIAHSCRIQGPSSFSVALGPVRIRSGGGLGSGIGSVNKGQAFALNFLCDTDVSGDFNVMMQLAGTRPADATTPGLIALSKETNTASGIALQILHATSTLPVEIGKRWQIASYPLTSGVVTVSLRARYYQTEKRITAGKANGIVTWTLHYM</sequence>
<organism evidence="3 4">
    <name type="scientific">Erwinia sorbitola</name>
    <dbReference type="NCBI Taxonomy" id="2681984"/>
    <lineage>
        <taxon>Bacteria</taxon>
        <taxon>Pseudomonadati</taxon>
        <taxon>Pseudomonadota</taxon>
        <taxon>Gammaproteobacteria</taxon>
        <taxon>Enterobacterales</taxon>
        <taxon>Erwiniaceae</taxon>
        <taxon>Erwinia</taxon>
    </lineage>
</organism>
<dbReference type="RefSeq" id="WP_154753976.1">
    <property type="nucleotide sequence ID" value="NZ_WLZX01000009.1"/>
</dbReference>
<dbReference type="Pfam" id="PF00419">
    <property type="entry name" value="Fimbrial"/>
    <property type="match status" value="1"/>
</dbReference>
<dbReference type="Gene3D" id="2.60.40.1090">
    <property type="entry name" value="Fimbrial-type adhesion domain"/>
    <property type="match status" value="1"/>
</dbReference>
<dbReference type="Proteomes" id="UP000480164">
    <property type="component" value="Unassembled WGS sequence"/>
</dbReference>
<dbReference type="InterPro" id="IPR000259">
    <property type="entry name" value="Adhesion_dom_fimbrial"/>
</dbReference>
<feature type="chain" id="PRO_5046481862" description="Fimbrial-type adhesion domain-containing protein" evidence="1">
    <location>
        <begin position="26"/>
        <end position="344"/>
    </location>
</feature>
<dbReference type="PANTHER" id="PTHR33420">
    <property type="entry name" value="FIMBRIAL SUBUNIT ELFA-RELATED"/>
    <property type="match status" value="1"/>
</dbReference>
<proteinExistence type="predicted"/>
<comment type="caution">
    <text evidence="3">The sequence shown here is derived from an EMBL/GenBank/DDBJ whole genome shotgun (WGS) entry which is preliminary data.</text>
</comment>
<feature type="signal peptide" evidence="1">
    <location>
        <begin position="1"/>
        <end position="25"/>
    </location>
</feature>
<evidence type="ECO:0000256" key="1">
    <source>
        <dbReference type="SAM" id="SignalP"/>
    </source>
</evidence>
<dbReference type="InterPro" id="IPR050263">
    <property type="entry name" value="Bact_Fimbrial_Adh_Pro"/>
</dbReference>
<reference evidence="3 4" key="1">
    <citation type="submission" date="2019-11" db="EMBL/GenBank/DDBJ databases">
        <title>Erwinia sp. nov., isolated from feces of birds in Tibet plateau of China.</title>
        <authorList>
            <person name="Ge Y."/>
        </authorList>
    </citation>
    <scope>NUCLEOTIDE SEQUENCE [LARGE SCALE GENOMIC DNA]</scope>
    <source>
        <strain evidence="3 4">J316</strain>
    </source>
</reference>
<feature type="domain" description="Fimbrial-type adhesion" evidence="2">
    <location>
        <begin position="196"/>
        <end position="343"/>
    </location>
</feature>
<dbReference type="SUPFAM" id="SSF49401">
    <property type="entry name" value="Bacterial adhesins"/>
    <property type="match status" value="1"/>
</dbReference>
<evidence type="ECO:0000259" key="2">
    <source>
        <dbReference type="Pfam" id="PF00419"/>
    </source>
</evidence>
<keyword evidence="4" id="KW-1185">Reference proteome</keyword>